<dbReference type="PATRIC" id="fig|927665.4.peg.63"/>
<evidence type="ECO:0000313" key="1">
    <source>
        <dbReference type="EMBL" id="KKB59797.1"/>
    </source>
</evidence>
<name>A0A0F5JQU5_9BACT</name>
<protein>
    <submittedName>
        <fullName evidence="1">Uncharacterized protein</fullName>
    </submittedName>
</protein>
<evidence type="ECO:0000313" key="2">
    <source>
        <dbReference type="Proteomes" id="UP000033047"/>
    </source>
</evidence>
<dbReference type="RefSeq" id="WP_010802488.1">
    <property type="nucleotide sequence ID" value="NZ_KQ033912.1"/>
</dbReference>
<dbReference type="HOGENOM" id="CLU_1853265_0_0_10"/>
<dbReference type="PROSITE" id="PS51257">
    <property type="entry name" value="PROKAR_LIPOPROTEIN"/>
    <property type="match status" value="1"/>
</dbReference>
<dbReference type="STRING" id="927665.HMPREF1535_00069"/>
<dbReference type="EMBL" id="AQHV01000001">
    <property type="protein sequence ID" value="KKB59797.1"/>
    <property type="molecule type" value="Genomic_DNA"/>
</dbReference>
<gene>
    <name evidence="1" type="ORF">HMPREF1535_00069</name>
</gene>
<sequence>MKKTILKLPLVICLITASCYLYLQKDNDLNNLVIKNIEALAEDEYYEVVIAALAAINVNLAFNSEESVIDLSLTSIMALARGETDICSICGNDVNTCNCDDYGITCDHGSCDGKVCHKNTDNWSCRCAANGNPYSFCI</sequence>
<comment type="caution">
    <text evidence="1">The sequence shown here is derived from an EMBL/GenBank/DDBJ whole genome shotgun (WGS) entry which is preliminary data.</text>
</comment>
<reference evidence="1 2" key="1">
    <citation type="submission" date="2013-04" db="EMBL/GenBank/DDBJ databases">
        <title>The Genome Sequence of Parabacteroides goldsteinii DSM 19448.</title>
        <authorList>
            <consortium name="The Broad Institute Genomics Platform"/>
            <person name="Earl A."/>
            <person name="Ward D."/>
            <person name="Feldgarden M."/>
            <person name="Gevers D."/>
            <person name="Martens E."/>
            <person name="Sakamoto M."/>
            <person name="Benno Y."/>
            <person name="Song Y."/>
            <person name="Liu C."/>
            <person name="Lee J."/>
            <person name="Bolanos M."/>
            <person name="Vaisanen M.L."/>
            <person name="Finegold S.M."/>
            <person name="Walker B."/>
            <person name="Young S."/>
            <person name="Zeng Q."/>
            <person name="Gargeya S."/>
            <person name="Fitzgerald M."/>
            <person name="Haas B."/>
            <person name="Abouelleil A."/>
            <person name="Allen A.W."/>
            <person name="Alvarado L."/>
            <person name="Arachchi H.M."/>
            <person name="Berlin A.M."/>
            <person name="Chapman S.B."/>
            <person name="Gainer-Dewar J."/>
            <person name="Goldberg J."/>
            <person name="Griggs A."/>
            <person name="Gujja S."/>
            <person name="Hansen M."/>
            <person name="Howarth C."/>
            <person name="Imamovic A."/>
            <person name="Ireland A."/>
            <person name="Larimer J."/>
            <person name="McCowan C."/>
            <person name="Murphy C."/>
            <person name="Pearson M."/>
            <person name="Poon T.W."/>
            <person name="Priest M."/>
            <person name="Roberts A."/>
            <person name="Saif S."/>
            <person name="Shea T."/>
            <person name="Sisk P."/>
            <person name="Sykes S."/>
            <person name="Wortman J."/>
            <person name="Nusbaum C."/>
            <person name="Birren B."/>
        </authorList>
    </citation>
    <scope>NUCLEOTIDE SEQUENCE [LARGE SCALE GENOMIC DNA]</scope>
    <source>
        <strain evidence="1 2">DSM 19448</strain>
    </source>
</reference>
<organism evidence="1 2">
    <name type="scientific">Parabacteroides goldsteinii DSM 19448 = WAL 12034</name>
    <dbReference type="NCBI Taxonomy" id="927665"/>
    <lineage>
        <taxon>Bacteria</taxon>
        <taxon>Pseudomonadati</taxon>
        <taxon>Bacteroidota</taxon>
        <taxon>Bacteroidia</taxon>
        <taxon>Bacteroidales</taxon>
        <taxon>Tannerellaceae</taxon>
        <taxon>Parabacteroides</taxon>
    </lineage>
</organism>
<dbReference type="AlphaFoldDB" id="A0A0F5JQU5"/>
<dbReference type="Proteomes" id="UP000033047">
    <property type="component" value="Unassembled WGS sequence"/>
</dbReference>
<dbReference type="Pfam" id="PF14055">
    <property type="entry name" value="NVEALA"/>
    <property type="match status" value="1"/>
</dbReference>
<accession>A0A0F5JQU5</accession>
<dbReference type="InterPro" id="IPR025905">
    <property type="entry name" value="NVEALA"/>
</dbReference>
<proteinExistence type="predicted"/>